<dbReference type="CDD" id="cd01949">
    <property type="entry name" value="GGDEF"/>
    <property type="match status" value="1"/>
</dbReference>
<dbReference type="PROSITE" id="PS50887">
    <property type="entry name" value="GGDEF"/>
    <property type="match status" value="1"/>
</dbReference>
<evidence type="ECO:0000256" key="2">
    <source>
        <dbReference type="ARBA" id="ARBA00034247"/>
    </source>
</evidence>
<name>A0A0U4P557_9PSED</name>
<keyword evidence="3" id="KW-0472">Membrane</keyword>
<dbReference type="OrthoDB" id="9813903at2"/>
<feature type="domain" description="GGDEF" evidence="4">
    <location>
        <begin position="244"/>
        <end position="377"/>
    </location>
</feature>
<keyword evidence="3" id="KW-1133">Transmembrane helix</keyword>
<keyword evidence="3" id="KW-0812">Transmembrane</keyword>
<organism evidence="5 6">
    <name type="scientific">Pseudomonas oryzihabitans</name>
    <dbReference type="NCBI Taxonomy" id="47885"/>
    <lineage>
        <taxon>Bacteria</taxon>
        <taxon>Pseudomonadati</taxon>
        <taxon>Pseudomonadota</taxon>
        <taxon>Gammaproteobacteria</taxon>
        <taxon>Pseudomonadales</taxon>
        <taxon>Pseudomonadaceae</taxon>
        <taxon>Pseudomonas</taxon>
    </lineage>
</organism>
<dbReference type="GO" id="GO:0005886">
    <property type="term" value="C:plasma membrane"/>
    <property type="evidence" value="ECO:0007669"/>
    <property type="project" value="TreeGrafter"/>
</dbReference>
<dbReference type="SMART" id="SM00267">
    <property type="entry name" value="GGDEF"/>
    <property type="match status" value="1"/>
</dbReference>
<gene>
    <name evidence="5" type="ORF">APT59_15350</name>
</gene>
<dbReference type="Proteomes" id="UP000064137">
    <property type="component" value="Chromosome"/>
</dbReference>
<accession>A0A0U4P557</accession>
<comment type="catalytic activity">
    <reaction evidence="2">
        <text>2 GTP = 3',3'-c-di-GMP + 2 diphosphate</text>
        <dbReference type="Rhea" id="RHEA:24898"/>
        <dbReference type="ChEBI" id="CHEBI:33019"/>
        <dbReference type="ChEBI" id="CHEBI:37565"/>
        <dbReference type="ChEBI" id="CHEBI:58805"/>
        <dbReference type="EC" id="2.7.7.65"/>
    </reaction>
</comment>
<dbReference type="EMBL" id="CP013987">
    <property type="protein sequence ID" value="ALZ85502.1"/>
    <property type="molecule type" value="Genomic_DNA"/>
</dbReference>
<dbReference type="InterPro" id="IPR043128">
    <property type="entry name" value="Rev_trsase/Diguanyl_cyclase"/>
</dbReference>
<evidence type="ECO:0000313" key="6">
    <source>
        <dbReference type="Proteomes" id="UP000064137"/>
    </source>
</evidence>
<feature type="transmembrane region" description="Helical" evidence="3">
    <location>
        <begin position="174"/>
        <end position="197"/>
    </location>
</feature>
<dbReference type="Pfam" id="PF00990">
    <property type="entry name" value="GGDEF"/>
    <property type="match status" value="1"/>
</dbReference>
<dbReference type="InterPro" id="IPR000160">
    <property type="entry name" value="GGDEF_dom"/>
</dbReference>
<dbReference type="InterPro" id="IPR050469">
    <property type="entry name" value="Diguanylate_Cyclase"/>
</dbReference>
<dbReference type="EC" id="2.7.7.65" evidence="1"/>
<dbReference type="InterPro" id="IPR029787">
    <property type="entry name" value="Nucleotide_cyclase"/>
</dbReference>
<dbReference type="AlphaFoldDB" id="A0A0U4P557"/>
<sequence>MALDAPTMLILTIALAAAAAGYLAIEWRSVRESALLYWSAGFALICVGSTLALLRSQGLLLVGIWFANGLLILVHGLFLLGVARFTGRRLSLGWWAFAAIWLGMLLLPNEPWWSKVLLVVQSLMIGILAIRASLLLRRRNAGERQLRVVLLIHGLFYLAKMIPPLTPGTLIDLAVYRGAIIQISLVEGVMAVMLIALSMTGTVRYRREQHIERLAGSDPLTGLHNRRALEAEAPRLFGQATPARPSALLLIDLDNFKLVNDLHGHAAGDGLLIALSDLLRSTLPRQALAARLGGDEFVVLLGEAADADVVRLGETLRLRFNQLAAQRLRTPEPVTLSIGAVLFDQPPESLADLLERGDGALYEAKRGGRDGLRMSLG</sequence>
<evidence type="ECO:0000313" key="5">
    <source>
        <dbReference type="EMBL" id="ALZ85502.1"/>
    </source>
</evidence>
<feature type="transmembrane region" description="Helical" evidence="3">
    <location>
        <begin position="60"/>
        <end position="83"/>
    </location>
</feature>
<reference evidence="5 6" key="1">
    <citation type="submission" date="2016-01" db="EMBL/GenBank/DDBJ databases">
        <title>Annotation of Pseudomonas oryzihabitans USDA-ARS-USMARC-56511.</title>
        <authorList>
            <person name="Harhay G.P."/>
            <person name="Harhay D.M."/>
            <person name="Smith T.P.L."/>
            <person name="Bono J.L."/>
            <person name="Heaton M.P."/>
            <person name="Clawson M.L."/>
            <person name="Chitko-Mckown C.G."/>
            <person name="Capik S.F."/>
            <person name="DeDonder K.D."/>
            <person name="Apley M.D."/>
            <person name="Lubbers B.V."/>
            <person name="White B.J."/>
            <person name="Larson R.L."/>
        </authorList>
    </citation>
    <scope>NUCLEOTIDE SEQUENCE [LARGE SCALE GENOMIC DNA]</scope>
    <source>
        <strain evidence="5 6">USDA-ARS-USMARC-56511</strain>
    </source>
</reference>
<dbReference type="GO" id="GO:1902201">
    <property type="term" value="P:negative regulation of bacterial-type flagellum-dependent cell motility"/>
    <property type="evidence" value="ECO:0007669"/>
    <property type="project" value="TreeGrafter"/>
</dbReference>
<proteinExistence type="predicted"/>
<dbReference type="SUPFAM" id="SSF55073">
    <property type="entry name" value="Nucleotide cyclase"/>
    <property type="match status" value="1"/>
</dbReference>
<feature type="transmembrane region" description="Helical" evidence="3">
    <location>
        <begin position="90"/>
        <end position="107"/>
    </location>
</feature>
<dbReference type="PANTHER" id="PTHR45138:SF9">
    <property type="entry name" value="DIGUANYLATE CYCLASE DGCM-RELATED"/>
    <property type="match status" value="1"/>
</dbReference>
<dbReference type="GO" id="GO:0043709">
    <property type="term" value="P:cell adhesion involved in single-species biofilm formation"/>
    <property type="evidence" value="ECO:0007669"/>
    <property type="project" value="TreeGrafter"/>
</dbReference>
<dbReference type="NCBIfam" id="TIGR00254">
    <property type="entry name" value="GGDEF"/>
    <property type="match status" value="1"/>
</dbReference>
<evidence type="ECO:0000259" key="4">
    <source>
        <dbReference type="PROSITE" id="PS50887"/>
    </source>
</evidence>
<protein>
    <recommendedName>
        <fullName evidence="1">diguanylate cyclase</fullName>
        <ecNumber evidence="1">2.7.7.65</ecNumber>
    </recommendedName>
</protein>
<dbReference type="RefSeq" id="WP_059315647.1">
    <property type="nucleotide sequence ID" value="NZ_CP013987.1"/>
</dbReference>
<dbReference type="GO" id="GO:0052621">
    <property type="term" value="F:diguanylate cyclase activity"/>
    <property type="evidence" value="ECO:0007669"/>
    <property type="project" value="UniProtKB-EC"/>
</dbReference>
<feature type="transmembrane region" description="Helical" evidence="3">
    <location>
        <begin position="113"/>
        <end position="134"/>
    </location>
</feature>
<dbReference type="PANTHER" id="PTHR45138">
    <property type="entry name" value="REGULATORY COMPONENTS OF SENSORY TRANSDUCTION SYSTEM"/>
    <property type="match status" value="1"/>
</dbReference>
<dbReference type="Gene3D" id="3.30.70.270">
    <property type="match status" value="1"/>
</dbReference>
<dbReference type="KEGG" id="por:APT59_15350"/>
<feature type="transmembrane region" description="Helical" evidence="3">
    <location>
        <begin position="34"/>
        <end position="54"/>
    </location>
</feature>
<evidence type="ECO:0000256" key="1">
    <source>
        <dbReference type="ARBA" id="ARBA00012528"/>
    </source>
</evidence>
<evidence type="ECO:0000256" key="3">
    <source>
        <dbReference type="SAM" id="Phobius"/>
    </source>
</evidence>
<feature type="transmembrane region" description="Helical" evidence="3">
    <location>
        <begin position="6"/>
        <end position="25"/>
    </location>
</feature>
<feature type="transmembrane region" description="Helical" evidence="3">
    <location>
        <begin position="146"/>
        <end position="162"/>
    </location>
</feature>